<evidence type="ECO:0000313" key="2">
    <source>
        <dbReference type="EMBL" id="KAH7087668.1"/>
    </source>
</evidence>
<accession>A0A8K0R5Z2</accession>
<dbReference type="AlphaFoldDB" id="A0A8K0R5Z2"/>
<gene>
    <name evidence="2" type="ORF">FB567DRAFT_628589</name>
</gene>
<protein>
    <submittedName>
        <fullName evidence="2">Uncharacterized protein</fullName>
    </submittedName>
</protein>
<dbReference type="EMBL" id="JAGMVJ010000009">
    <property type="protein sequence ID" value="KAH7087668.1"/>
    <property type="molecule type" value="Genomic_DNA"/>
</dbReference>
<feature type="region of interest" description="Disordered" evidence="1">
    <location>
        <begin position="514"/>
        <end position="554"/>
    </location>
</feature>
<sequence>MAANDDEECVSNSIPVHKGKGRQPQLTGNCSQNPQDSRVKERKRDFQLTPIKALLSRSGRRRDQLDSELPAVPGQSTDCASTGSTTNPSASHPDVEGESNKALTPSRTTATPIKTIDGMHIFNVEVEESLTKQFRHIQECLEGVVVEHLSRKRVEFRPLGMQLMVLGTDEAHAKPYIVFICPGKVQSKLKSFLQKDYIRRIYEGPDTRQVKFGTAVLGRPLRPSASEELDAVFITKDDIDCWDLVRPQIKVMQLDQAQYATMGGFVCVSGSDDEKVVYGLTVGHVLSVAEFSDEENPTSDSGIEESCDSLNPGCDEVLSIYSEFSDLYENEAGEAGDDGIDVSAGSGDDGSWFCIGNMSEASYSASARDRDWAVVKLDEKATAHLPSHYLPNLPYFKSCQPHGGQAIVVGNRNKTTSCTISELSARALLPSGRKFVDVYILQLADNEALPKGSSGSWVLEFSINGSMPTCGMVVAADPFGCYWMVPMTEILEDIRRECNALDVQLLRFDGVKYSSSAGQKQEASTKTYNSPRSTSTAESQPTANTESINSGEIR</sequence>
<proteinExistence type="predicted"/>
<dbReference type="OrthoDB" id="5865767at2759"/>
<feature type="compositionally biased region" description="Polar residues" evidence="1">
    <location>
        <begin position="74"/>
        <end position="90"/>
    </location>
</feature>
<comment type="caution">
    <text evidence="2">The sequence shown here is derived from an EMBL/GenBank/DDBJ whole genome shotgun (WGS) entry which is preliminary data.</text>
</comment>
<evidence type="ECO:0000313" key="3">
    <source>
        <dbReference type="Proteomes" id="UP000813461"/>
    </source>
</evidence>
<feature type="compositionally biased region" description="Basic and acidic residues" evidence="1">
    <location>
        <begin position="37"/>
        <end position="46"/>
    </location>
</feature>
<feature type="compositionally biased region" description="Polar residues" evidence="1">
    <location>
        <begin position="24"/>
        <end position="36"/>
    </location>
</feature>
<name>A0A8K0R5Z2_9PLEO</name>
<evidence type="ECO:0000256" key="1">
    <source>
        <dbReference type="SAM" id="MobiDB-lite"/>
    </source>
</evidence>
<reference evidence="2" key="1">
    <citation type="journal article" date="2021" name="Nat. Commun.">
        <title>Genetic determinants of endophytism in the Arabidopsis root mycobiome.</title>
        <authorList>
            <person name="Mesny F."/>
            <person name="Miyauchi S."/>
            <person name="Thiergart T."/>
            <person name="Pickel B."/>
            <person name="Atanasova L."/>
            <person name="Karlsson M."/>
            <person name="Huettel B."/>
            <person name="Barry K.W."/>
            <person name="Haridas S."/>
            <person name="Chen C."/>
            <person name="Bauer D."/>
            <person name="Andreopoulos W."/>
            <person name="Pangilinan J."/>
            <person name="LaButti K."/>
            <person name="Riley R."/>
            <person name="Lipzen A."/>
            <person name="Clum A."/>
            <person name="Drula E."/>
            <person name="Henrissat B."/>
            <person name="Kohler A."/>
            <person name="Grigoriev I.V."/>
            <person name="Martin F.M."/>
            <person name="Hacquard S."/>
        </authorList>
    </citation>
    <scope>NUCLEOTIDE SEQUENCE</scope>
    <source>
        <strain evidence="2">MPI-SDFR-AT-0120</strain>
    </source>
</reference>
<feature type="compositionally biased region" description="Polar residues" evidence="1">
    <location>
        <begin position="101"/>
        <end position="110"/>
    </location>
</feature>
<dbReference type="Proteomes" id="UP000813461">
    <property type="component" value="Unassembled WGS sequence"/>
</dbReference>
<organism evidence="2 3">
    <name type="scientific">Paraphoma chrysanthemicola</name>
    <dbReference type="NCBI Taxonomy" id="798071"/>
    <lineage>
        <taxon>Eukaryota</taxon>
        <taxon>Fungi</taxon>
        <taxon>Dikarya</taxon>
        <taxon>Ascomycota</taxon>
        <taxon>Pezizomycotina</taxon>
        <taxon>Dothideomycetes</taxon>
        <taxon>Pleosporomycetidae</taxon>
        <taxon>Pleosporales</taxon>
        <taxon>Pleosporineae</taxon>
        <taxon>Phaeosphaeriaceae</taxon>
        <taxon>Paraphoma</taxon>
    </lineage>
</organism>
<keyword evidence="3" id="KW-1185">Reference proteome</keyword>
<feature type="region of interest" description="Disordered" evidence="1">
    <location>
        <begin position="1"/>
        <end position="110"/>
    </location>
</feature>